<sequence>MIIRKYKSVSIIIRLIVAFAFGSELLRRKVGSFAGLYPFAEKWKIDTPINSSIIYLKSLVSTKIIKIVL</sequence>
<proteinExistence type="predicted"/>
<evidence type="ECO:0000313" key="1">
    <source>
        <dbReference type="EMBL" id="MBE8721372.1"/>
    </source>
</evidence>
<gene>
    <name evidence="1" type="ORF">C4F40_11620</name>
</gene>
<evidence type="ECO:0000313" key="2">
    <source>
        <dbReference type="Proteomes" id="UP000618319"/>
    </source>
</evidence>
<name>A0ABR9T9Q5_9SPHI</name>
<keyword evidence="2" id="KW-1185">Reference proteome</keyword>
<accession>A0ABR9T9Q5</accession>
<reference evidence="1 2" key="1">
    <citation type="submission" date="2018-02" db="EMBL/GenBank/DDBJ databases">
        <title>Sphingobacterium KA21.</title>
        <authorList>
            <person name="Vasarhelyi B.M."/>
            <person name="Deshmukh S."/>
            <person name="Balint B."/>
            <person name="Kukolya J."/>
        </authorList>
    </citation>
    <scope>NUCLEOTIDE SEQUENCE [LARGE SCALE GENOMIC DNA]</scope>
    <source>
        <strain evidence="1 2">Ka21</strain>
    </source>
</reference>
<dbReference type="Proteomes" id="UP000618319">
    <property type="component" value="Unassembled WGS sequence"/>
</dbReference>
<comment type="caution">
    <text evidence="1">The sequence shown here is derived from an EMBL/GenBank/DDBJ whole genome shotgun (WGS) entry which is preliminary data.</text>
</comment>
<dbReference type="EMBL" id="PSKQ01000021">
    <property type="protein sequence ID" value="MBE8721372.1"/>
    <property type="molecule type" value="Genomic_DNA"/>
</dbReference>
<protein>
    <recommendedName>
        <fullName evidence="3">DoxX family protein</fullName>
    </recommendedName>
</protein>
<evidence type="ECO:0008006" key="3">
    <source>
        <dbReference type="Google" id="ProtNLM"/>
    </source>
</evidence>
<organism evidence="1 2">
    <name type="scientific">Sphingobacterium pedocola</name>
    <dbReference type="NCBI Taxonomy" id="2082722"/>
    <lineage>
        <taxon>Bacteria</taxon>
        <taxon>Pseudomonadati</taxon>
        <taxon>Bacteroidota</taxon>
        <taxon>Sphingobacteriia</taxon>
        <taxon>Sphingobacteriales</taxon>
        <taxon>Sphingobacteriaceae</taxon>
        <taxon>Sphingobacterium</taxon>
    </lineage>
</organism>